<comment type="caution">
    <text evidence="1">The sequence shown here is derived from an EMBL/GenBank/DDBJ whole genome shotgun (WGS) entry which is preliminary data.</text>
</comment>
<dbReference type="AlphaFoldDB" id="A0A426XWA3"/>
<accession>A0A426XWA3</accession>
<organism evidence="1 2">
    <name type="scientific">Ensete ventricosum</name>
    <name type="common">Abyssinian banana</name>
    <name type="synonym">Musa ensete</name>
    <dbReference type="NCBI Taxonomy" id="4639"/>
    <lineage>
        <taxon>Eukaryota</taxon>
        <taxon>Viridiplantae</taxon>
        <taxon>Streptophyta</taxon>
        <taxon>Embryophyta</taxon>
        <taxon>Tracheophyta</taxon>
        <taxon>Spermatophyta</taxon>
        <taxon>Magnoliopsida</taxon>
        <taxon>Liliopsida</taxon>
        <taxon>Zingiberales</taxon>
        <taxon>Musaceae</taxon>
        <taxon>Ensete</taxon>
    </lineage>
</organism>
<evidence type="ECO:0000313" key="1">
    <source>
        <dbReference type="EMBL" id="RRT43785.1"/>
    </source>
</evidence>
<name>A0A426XWA3_ENSVE</name>
<proteinExistence type="predicted"/>
<reference evidence="1 2" key="1">
    <citation type="journal article" date="2014" name="Agronomy (Basel)">
        <title>A Draft Genome Sequence for Ensete ventricosum, the Drought-Tolerant Tree Against Hunger.</title>
        <authorList>
            <person name="Harrison J."/>
            <person name="Moore K.A."/>
            <person name="Paszkiewicz K."/>
            <person name="Jones T."/>
            <person name="Grant M."/>
            <person name="Ambacheew D."/>
            <person name="Muzemil S."/>
            <person name="Studholme D.J."/>
        </authorList>
    </citation>
    <scope>NUCLEOTIDE SEQUENCE [LARGE SCALE GENOMIC DNA]</scope>
</reference>
<feature type="non-terminal residue" evidence="1">
    <location>
        <position position="1"/>
    </location>
</feature>
<gene>
    <name evidence="1" type="ORF">B296_00045299</name>
</gene>
<evidence type="ECO:0008006" key="3">
    <source>
        <dbReference type="Google" id="ProtNLM"/>
    </source>
</evidence>
<sequence>VFTDSQLVAGQIDGSFEALELNMARYLAGARQLLGMTKYLKSLRYLVSRTPGPTP</sequence>
<dbReference type="EMBL" id="AMZH03016905">
    <property type="protein sequence ID" value="RRT43785.1"/>
    <property type="molecule type" value="Genomic_DNA"/>
</dbReference>
<evidence type="ECO:0000313" key="2">
    <source>
        <dbReference type="Proteomes" id="UP000287651"/>
    </source>
</evidence>
<dbReference type="Proteomes" id="UP000287651">
    <property type="component" value="Unassembled WGS sequence"/>
</dbReference>
<protein>
    <recommendedName>
        <fullName evidence="3">RNase H type-1 domain-containing protein</fullName>
    </recommendedName>
</protein>